<dbReference type="OrthoDB" id="8477782at2"/>
<reference evidence="1 2" key="1">
    <citation type="submission" date="2019-07" db="EMBL/GenBank/DDBJ databases">
        <title>Microlunatus dokdonensis sp. nov. isolated from the rhizospheric soil of the wild plant Elymus tsukushiensis.</title>
        <authorList>
            <person name="Ghim S.-Y."/>
            <person name="Hwang Y.-J."/>
            <person name="Son J.-S."/>
            <person name="Shin J.-H."/>
        </authorList>
    </citation>
    <scope>NUCLEOTIDE SEQUENCE [LARGE SCALE GENOMIC DNA]</scope>
    <source>
        <strain evidence="1 2">KUDC0627</strain>
    </source>
</reference>
<evidence type="ECO:0000313" key="2">
    <source>
        <dbReference type="Proteomes" id="UP000319263"/>
    </source>
</evidence>
<name>A0A516Q152_9ACTN</name>
<dbReference type="RefSeq" id="WP_143986902.1">
    <property type="nucleotide sequence ID" value="NZ_CP041692.1"/>
</dbReference>
<dbReference type="Proteomes" id="UP000319263">
    <property type="component" value="Chromosome"/>
</dbReference>
<gene>
    <name evidence="1" type="ORF">FOE78_14360</name>
</gene>
<keyword evidence="2" id="KW-1185">Reference proteome</keyword>
<protein>
    <submittedName>
        <fullName evidence="1">Uncharacterized protein</fullName>
    </submittedName>
</protein>
<accession>A0A516Q152</accession>
<organism evidence="1 2">
    <name type="scientific">Microlunatus elymi</name>
    <dbReference type="NCBI Taxonomy" id="2596828"/>
    <lineage>
        <taxon>Bacteria</taxon>
        <taxon>Bacillati</taxon>
        <taxon>Actinomycetota</taxon>
        <taxon>Actinomycetes</taxon>
        <taxon>Propionibacteriales</taxon>
        <taxon>Propionibacteriaceae</taxon>
        <taxon>Microlunatus</taxon>
    </lineage>
</organism>
<proteinExistence type="predicted"/>
<dbReference type="KEGG" id="mik:FOE78_14360"/>
<dbReference type="EMBL" id="CP041692">
    <property type="protein sequence ID" value="QDP96941.1"/>
    <property type="molecule type" value="Genomic_DNA"/>
</dbReference>
<sequence>MKNRRSAVALVESPAQLLNVIEWAHSRNRSAACGAGMSIMILPPPEPAARVQLDRMTELATEVGFSVSWHEIRGGHGARIRALRAIRAHVAQAATVVIGDPFSGVLQLVINFVGRRRLVVVDDGSATIEFTKIINDGGTLTRWHRSPQATALNRQLAARARRRLAGSSSAQTEVFTAMPVHSSQLLVRRNDLGWTRQRFGPPRLLPGADLVGSSLVESSVLDEDHYLQAVRRLAAAHDVRRYLAHRRESVEKLAKINDLGLTVIRPDLPLELFARLRPISERVISFPSTVVHTLPVALRDTSVEVLVCDIDRQWLSSGRSAARTESFLTSVNTTARRTHGLEAVARP</sequence>
<dbReference type="AlphaFoldDB" id="A0A516Q152"/>
<evidence type="ECO:0000313" key="1">
    <source>
        <dbReference type="EMBL" id="QDP96941.1"/>
    </source>
</evidence>